<proteinExistence type="inferred from homology"/>
<protein>
    <recommendedName>
        <fullName evidence="3">Putative septum site-determining protein MinD</fullName>
    </recommendedName>
</protein>
<dbReference type="GO" id="GO:0051301">
    <property type="term" value="P:cell division"/>
    <property type="evidence" value="ECO:0007669"/>
    <property type="project" value="UniProtKB-KW"/>
</dbReference>
<dbReference type="CDD" id="cd02036">
    <property type="entry name" value="MinD"/>
    <property type="match status" value="1"/>
</dbReference>
<dbReference type="GO" id="GO:0005524">
    <property type="term" value="F:ATP binding"/>
    <property type="evidence" value="ECO:0007669"/>
    <property type="project" value="UniProtKB-KW"/>
</dbReference>
<dbReference type="Gene3D" id="3.40.50.300">
    <property type="entry name" value="P-loop containing nucleotide triphosphate hydrolases"/>
    <property type="match status" value="1"/>
</dbReference>
<organism evidence="10">
    <name type="scientific">Prasinoderma coloniale</name>
    <dbReference type="NCBI Taxonomy" id="156133"/>
    <lineage>
        <taxon>Eukaryota</taxon>
        <taxon>Viridiplantae</taxon>
        <taxon>Prasinodermophyta</taxon>
        <taxon>Prasinodermophyceae</taxon>
        <taxon>Prasinodermales</taxon>
        <taxon>Prasinodermaceae</taxon>
        <taxon>Prasinoderma</taxon>
    </lineage>
</organism>
<keyword evidence="10" id="KW-0934">Plastid</keyword>
<evidence type="ECO:0000313" key="10">
    <source>
        <dbReference type="EMBL" id="AID67516.1"/>
    </source>
</evidence>
<dbReference type="InterPro" id="IPR050625">
    <property type="entry name" value="ParA/MinD_ATPase"/>
</dbReference>
<keyword evidence="8" id="KW-0131">Cell cycle</keyword>
<feature type="binding site" evidence="9">
    <location>
        <begin position="15"/>
        <end position="22"/>
    </location>
    <ligand>
        <name>ATP</name>
        <dbReference type="ChEBI" id="CHEBI:30616"/>
    </ligand>
</feature>
<dbReference type="PANTHER" id="PTHR43384:SF6">
    <property type="entry name" value="SEPTUM SITE-DETERMINING PROTEIN MIND HOMOLOG, CHLOROPLASTIC"/>
    <property type="match status" value="1"/>
</dbReference>
<dbReference type="GO" id="GO:0016887">
    <property type="term" value="F:ATP hydrolysis activity"/>
    <property type="evidence" value="ECO:0007669"/>
    <property type="project" value="InterPro"/>
</dbReference>
<dbReference type="Pfam" id="PF10609">
    <property type="entry name" value="ParA"/>
    <property type="match status" value="1"/>
</dbReference>
<evidence type="ECO:0000256" key="5">
    <source>
        <dbReference type="ARBA" id="ARBA00022741"/>
    </source>
</evidence>
<evidence type="ECO:0000256" key="2">
    <source>
        <dbReference type="ARBA" id="ARBA00010257"/>
    </source>
</evidence>
<keyword evidence="6 9" id="KW-0067">ATP-binding</keyword>
<dbReference type="GO" id="GO:0051782">
    <property type="term" value="P:negative regulation of cell division"/>
    <property type="evidence" value="ECO:0007669"/>
    <property type="project" value="TreeGrafter"/>
</dbReference>
<geneLocation type="chloroplast" evidence="10"/>
<dbReference type="SUPFAM" id="SSF52540">
    <property type="entry name" value="P-loop containing nucleoside triphosphate hydrolases"/>
    <property type="match status" value="1"/>
</dbReference>
<dbReference type="GO" id="GO:0009898">
    <property type="term" value="C:cytoplasmic side of plasma membrane"/>
    <property type="evidence" value="ECO:0007669"/>
    <property type="project" value="TreeGrafter"/>
</dbReference>
<evidence type="ECO:0000256" key="9">
    <source>
        <dbReference type="PIRSR" id="PIRSR003092-1"/>
    </source>
</evidence>
<evidence type="ECO:0000256" key="3">
    <source>
        <dbReference type="ARBA" id="ARBA00015415"/>
    </source>
</evidence>
<evidence type="ECO:0000256" key="1">
    <source>
        <dbReference type="ARBA" id="ARBA00002662"/>
    </source>
</evidence>
<dbReference type="GO" id="GO:0005829">
    <property type="term" value="C:cytosol"/>
    <property type="evidence" value="ECO:0007669"/>
    <property type="project" value="TreeGrafter"/>
</dbReference>
<keyword evidence="10" id="KW-0150">Chloroplast</keyword>
<dbReference type="InterPro" id="IPR027417">
    <property type="entry name" value="P-loop_NTPase"/>
</dbReference>
<gene>
    <name evidence="10" type="primary">minD</name>
</gene>
<accession>A0A088CJ12</accession>
<evidence type="ECO:0000256" key="6">
    <source>
        <dbReference type="ARBA" id="ARBA00022840"/>
    </source>
</evidence>
<dbReference type="AlphaFoldDB" id="A0A088CJ12"/>
<dbReference type="InterPro" id="IPR033756">
    <property type="entry name" value="YlxH/NBP35"/>
</dbReference>
<dbReference type="InterPro" id="IPR025501">
    <property type="entry name" value="MinD_FleN"/>
</dbReference>
<dbReference type="EMBL" id="KJ746598">
    <property type="protein sequence ID" value="AID67516.1"/>
    <property type="molecule type" value="Genomic_DNA"/>
</dbReference>
<evidence type="ECO:0000256" key="4">
    <source>
        <dbReference type="ARBA" id="ARBA00022618"/>
    </source>
</evidence>
<dbReference type="NCBIfam" id="TIGR01968">
    <property type="entry name" value="minD_bact"/>
    <property type="match status" value="1"/>
</dbReference>
<keyword evidence="5 9" id="KW-0547">Nucleotide-binding</keyword>
<evidence type="ECO:0000256" key="8">
    <source>
        <dbReference type="ARBA" id="ARBA00023306"/>
    </source>
</evidence>
<reference evidence="10" key="1">
    <citation type="journal article" date="2014" name="BMC Genomics">
        <title>Six newly sequenced chloroplast genomes from prasinophyte green algae provide insights into the relationships among prasinophyte lineages and the diversity of streamlined genome architecture in picoplanktonic species.</title>
        <authorList>
            <person name="Lemieux C."/>
            <person name="Otis C."/>
            <person name="Turmel M."/>
        </authorList>
    </citation>
    <scope>NUCLEOTIDE SEQUENCE</scope>
</reference>
<keyword evidence="7" id="KW-0717">Septation</keyword>
<dbReference type="PANTHER" id="PTHR43384">
    <property type="entry name" value="SEPTUM SITE-DETERMINING PROTEIN MIND HOMOLOG, CHLOROPLASTIC-RELATED"/>
    <property type="match status" value="1"/>
</dbReference>
<dbReference type="PIRSF" id="PIRSF003092">
    <property type="entry name" value="MinD"/>
    <property type="match status" value="1"/>
</dbReference>
<comment type="similarity">
    <text evidence="2">Belongs to the ParA family. MinD subfamily.</text>
</comment>
<keyword evidence="4" id="KW-0132">Cell division</keyword>
<dbReference type="FunFam" id="3.40.50.300:FF:000068">
    <property type="entry name" value="Site-determining protein"/>
    <property type="match status" value="1"/>
</dbReference>
<dbReference type="RefSeq" id="YP_009057529.1">
    <property type="nucleotide sequence ID" value="NC_024817.1"/>
</dbReference>
<dbReference type="GeneID" id="20357968"/>
<dbReference type="InterPro" id="IPR010223">
    <property type="entry name" value="MinD"/>
</dbReference>
<sequence>MKEQKTRVIVVTSGKGGVGKTTLTANIGMSLARLGQRVVLLDADIGLRNLDLLLGLEKRIVFTAMDVFNENCTLEQALVKDKTYSNLSLLAISKTRQRYNISRSSMTMLVDSLQERNYNFILIDCPAGIDIGFLNAISPASEAILITTPEITAIRDADRVIGLLEANNLFDNKLIINRVRTDMIKGNNMLAINDVQDLLGIPLLGVIPEDNQVIVATNRGKPLVSRKRLTLSGLAMENAAQRLLGMDEALINLETPYKSPLQFAKNFLMNK</sequence>
<name>A0A088CJ12_9VIRI</name>
<comment type="function">
    <text evidence="1">ATPase required for the correct placement of the division site.</text>
</comment>
<evidence type="ECO:0000256" key="7">
    <source>
        <dbReference type="ARBA" id="ARBA00023210"/>
    </source>
</evidence>